<evidence type="ECO:0000259" key="8">
    <source>
        <dbReference type="Pfam" id="PF01478"/>
    </source>
</evidence>
<dbReference type="Proteomes" id="UP001164909">
    <property type="component" value="Chromosome"/>
</dbReference>
<evidence type="ECO:0000256" key="5">
    <source>
        <dbReference type="ARBA" id="ARBA00022989"/>
    </source>
</evidence>
<dbReference type="PANTHER" id="PTHR30487:SF0">
    <property type="entry name" value="PREPILIN LEADER PEPTIDASE_N-METHYLTRANSFERASE-RELATED"/>
    <property type="match status" value="1"/>
</dbReference>
<dbReference type="Pfam" id="PF01478">
    <property type="entry name" value="Peptidase_A24"/>
    <property type="match status" value="1"/>
</dbReference>
<keyword evidence="11" id="KW-1185">Reference proteome</keyword>
<evidence type="ECO:0000259" key="9">
    <source>
        <dbReference type="Pfam" id="PF06750"/>
    </source>
</evidence>
<dbReference type="PANTHER" id="PTHR30487">
    <property type="entry name" value="TYPE 4 PREPILIN-LIKE PROTEINS LEADER PEPTIDE-PROCESSING ENZYME"/>
    <property type="match status" value="1"/>
</dbReference>
<feature type="transmembrane region" description="Helical" evidence="7">
    <location>
        <begin position="230"/>
        <end position="248"/>
    </location>
</feature>
<gene>
    <name evidence="10" type="ORF">OTK00_001679</name>
</gene>
<evidence type="ECO:0000256" key="1">
    <source>
        <dbReference type="ARBA" id="ARBA00004651"/>
    </source>
</evidence>
<dbReference type="RefSeq" id="WP_045170213.1">
    <property type="nucleotide sequence ID" value="NZ_CP113865.1"/>
</dbReference>
<sequence>MFGIFAFVMGLVIGSFLNVCIYRLPRGESIIAPGSRCPRCGKRLGWFELIPVLSYLIQKGRCRGCREKISIQYPLVELLTGLNAIMAFNFYFFQSILLAVLFFIIGCLLIYIGAVDFNTFEISTLSIIFLLVLKAVFEVLRLKQPGALQIMGLFMGSVYSALLVFMIYFITRERAMGLGDVLLLLAGGFGFSFGKAILCNMLSFISAAIYGIIYIAATHKLEGKDSVKKAIPFGPFISLGIYLTMVFGERILELYKTYMIG</sequence>
<dbReference type="InterPro" id="IPR050882">
    <property type="entry name" value="Prepilin_peptidase/N-MTase"/>
</dbReference>
<feature type="transmembrane region" description="Helical" evidence="7">
    <location>
        <begin position="176"/>
        <end position="194"/>
    </location>
</feature>
<reference evidence="10" key="1">
    <citation type="submission" date="2022-12" db="EMBL/GenBank/DDBJ databases">
        <authorList>
            <person name="Bing R.G."/>
            <person name="Willard D.J."/>
            <person name="Manesh M.J.H."/>
            <person name="Laemthong T."/>
            <person name="Crosby J.R."/>
            <person name="Kelly R.M."/>
        </authorList>
    </citation>
    <scope>NUCLEOTIDE SEQUENCE</scope>
    <source>
        <strain evidence="10">DSM 8990</strain>
    </source>
</reference>
<name>A0ABY7BL29_9FIRM</name>
<feature type="domain" description="Prepilin peptidase A24 N-terminal" evidence="9">
    <location>
        <begin position="8"/>
        <end position="88"/>
    </location>
</feature>
<feature type="domain" description="Prepilin type IV endopeptidase peptidase" evidence="8">
    <location>
        <begin position="104"/>
        <end position="212"/>
    </location>
</feature>
<proteinExistence type="inferred from homology"/>
<feature type="transmembrane region" description="Helical" evidence="7">
    <location>
        <begin position="6"/>
        <end position="24"/>
    </location>
</feature>
<dbReference type="Pfam" id="PF06750">
    <property type="entry name" value="A24_N_bact"/>
    <property type="match status" value="1"/>
</dbReference>
<dbReference type="Gene3D" id="1.20.120.1220">
    <property type="match status" value="1"/>
</dbReference>
<dbReference type="InterPro" id="IPR000045">
    <property type="entry name" value="Prepilin_IV_endopep_pep"/>
</dbReference>
<feature type="transmembrane region" description="Helical" evidence="7">
    <location>
        <begin position="152"/>
        <end position="170"/>
    </location>
</feature>
<keyword evidence="6 7" id="KW-0472">Membrane</keyword>
<evidence type="ECO:0000256" key="4">
    <source>
        <dbReference type="ARBA" id="ARBA00022692"/>
    </source>
</evidence>
<evidence type="ECO:0000256" key="7">
    <source>
        <dbReference type="SAM" id="Phobius"/>
    </source>
</evidence>
<dbReference type="EMBL" id="CP113865">
    <property type="protein sequence ID" value="WAM33200.1"/>
    <property type="molecule type" value="Genomic_DNA"/>
</dbReference>
<evidence type="ECO:0000256" key="2">
    <source>
        <dbReference type="ARBA" id="ARBA00005801"/>
    </source>
</evidence>
<keyword evidence="5 7" id="KW-1133">Transmembrane helix</keyword>
<evidence type="ECO:0000313" key="11">
    <source>
        <dbReference type="Proteomes" id="UP001164909"/>
    </source>
</evidence>
<dbReference type="InterPro" id="IPR010627">
    <property type="entry name" value="Prepilin_pept_A24_N"/>
</dbReference>
<comment type="subcellular location">
    <subcellularLocation>
        <location evidence="1">Cell membrane</location>
        <topology evidence="1">Multi-pass membrane protein</topology>
    </subcellularLocation>
</comment>
<protein>
    <submittedName>
        <fullName evidence="10">Prepilin peptidase</fullName>
    </submittedName>
</protein>
<evidence type="ECO:0000256" key="6">
    <source>
        <dbReference type="ARBA" id="ARBA00023136"/>
    </source>
</evidence>
<evidence type="ECO:0000313" key="10">
    <source>
        <dbReference type="EMBL" id="WAM33200.1"/>
    </source>
</evidence>
<keyword evidence="3" id="KW-1003">Cell membrane</keyword>
<feature type="transmembrane region" description="Helical" evidence="7">
    <location>
        <begin position="90"/>
        <end position="114"/>
    </location>
</feature>
<feature type="transmembrane region" description="Helical" evidence="7">
    <location>
        <begin position="120"/>
        <end position="140"/>
    </location>
</feature>
<accession>A0ABY7BL29</accession>
<keyword evidence="4 7" id="KW-0812">Transmembrane</keyword>
<comment type="similarity">
    <text evidence="2">Belongs to the peptidase A24 family.</text>
</comment>
<evidence type="ECO:0000256" key="3">
    <source>
        <dbReference type="ARBA" id="ARBA00022475"/>
    </source>
</evidence>
<organism evidence="10 11">
    <name type="scientific">Caldicellulosiruptor morganii</name>
    <dbReference type="NCBI Taxonomy" id="1387555"/>
    <lineage>
        <taxon>Bacteria</taxon>
        <taxon>Bacillati</taxon>
        <taxon>Bacillota</taxon>
        <taxon>Bacillota incertae sedis</taxon>
        <taxon>Caldicellulosiruptorales</taxon>
        <taxon>Caldicellulosiruptoraceae</taxon>
        <taxon>Caldicellulosiruptor</taxon>
    </lineage>
</organism>